<gene>
    <name evidence="2" type="ORF">Slin15195_G072590</name>
</gene>
<feature type="transmembrane region" description="Helical" evidence="1">
    <location>
        <begin position="281"/>
        <end position="301"/>
    </location>
</feature>
<dbReference type="AlphaFoldDB" id="A0A9Q9EKD1"/>
<evidence type="ECO:0000313" key="3">
    <source>
        <dbReference type="Proteomes" id="UP001056384"/>
    </source>
</evidence>
<keyword evidence="1" id="KW-0472">Membrane</keyword>
<dbReference type="EMBL" id="CP099422">
    <property type="protein sequence ID" value="USW53940.1"/>
    <property type="molecule type" value="Genomic_DNA"/>
</dbReference>
<feature type="transmembrane region" description="Helical" evidence="1">
    <location>
        <begin position="142"/>
        <end position="161"/>
    </location>
</feature>
<evidence type="ECO:0000256" key="1">
    <source>
        <dbReference type="SAM" id="Phobius"/>
    </source>
</evidence>
<feature type="transmembrane region" description="Helical" evidence="1">
    <location>
        <begin position="168"/>
        <end position="188"/>
    </location>
</feature>
<keyword evidence="1" id="KW-0812">Transmembrane</keyword>
<accession>A0A9Q9EKD1</accession>
<evidence type="ECO:0000313" key="2">
    <source>
        <dbReference type="EMBL" id="USW53940.1"/>
    </source>
</evidence>
<proteinExistence type="predicted"/>
<keyword evidence="3" id="KW-1185">Reference proteome</keyword>
<organism evidence="2 3">
    <name type="scientific">Septoria linicola</name>
    <dbReference type="NCBI Taxonomy" id="215465"/>
    <lineage>
        <taxon>Eukaryota</taxon>
        <taxon>Fungi</taxon>
        <taxon>Dikarya</taxon>
        <taxon>Ascomycota</taxon>
        <taxon>Pezizomycotina</taxon>
        <taxon>Dothideomycetes</taxon>
        <taxon>Dothideomycetidae</taxon>
        <taxon>Mycosphaerellales</taxon>
        <taxon>Mycosphaerellaceae</taxon>
        <taxon>Septoria</taxon>
    </lineage>
</organism>
<protein>
    <submittedName>
        <fullName evidence="2">MFS transporter superfamily</fullName>
    </submittedName>
</protein>
<feature type="transmembrane region" description="Helical" evidence="1">
    <location>
        <begin position="203"/>
        <end position="226"/>
    </location>
</feature>
<keyword evidence="1" id="KW-1133">Transmembrane helix</keyword>
<dbReference type="Proteomes" id="UP001056384">
    <property type="component" value="Chromosome 5"/>
</dbReference>
<name>A0A9Q9EKD1_9PEZI</name>
<sequence length="318" mass="33423">MSITLGVGVAVISTWCERSDLLLLLALSTAGGYAGGIVYTLVIDELLVHQGHATTMRVLAGIVFLAMLPPTFMMRMCEQERDAAPGPIQVSTEEPKISTSSCLLLLIGTSIVLLGSPLLPVYATLLAPSMADLTPHNGSHLLAVMLAAGMFGSLLVACVTFKGIAKTCWAAAVTSIVSSVVVLAWLSIQRPSTFGTLALVSTFYGLANSGLQVLCLAAPFILTLVSTVRQEHMTPHRGTSRESGLRALIYVSVTSMAILLGAPSCGALISGATERHSGYEYQIAQVSAGSMLIIGGALMLLSMAPKVATIADFWERRK</sequence>
<feature type="transmembrane region" description="Helical" evidence="1">
    <location>
        <begin position="247"/>
        <end position="269"/>
    </location>
</feature>
<reference evidence="2" key="1">
    <citation type="submission" date="2022-06" db="EMBL/GenBank/DDBJ databases">
        <title>Complete genome sequences of two strains of the flax pathogen Septoria linicola.</title>
        <authorList>
            <person name="Lapalu N."/>
            <person name="Simon A."/>
            <person name="Demenou B."/>
            <person name="Paumier D."/>
            <person name="Guillot M.-P."/>
            <person name="Gout L."/>
            <person name="Valade R."/>
        </authorList>
    </citation>
    <scope>NUCLEOTIDE SEQUENCE</scope>
    <source>
        <strain evidence="2">SE15195</strain>
    </source>
</reference>
<dbReference type="SUPFAM" id="SSF103473">
    <property type="entry name" value="MFS general substrate transporter"/>
    <property type="match status" value="1"/>
</dbReference>
<dbReference type="InterPro" id="IPR036259">
    <property type="entry name" value="MFS_trans_sf"/>
</dbReference>
<feature type="transmembrane region" description="Helical" evidence="1">
    <location>
        <begin position="102"/>
        <end position="122"/>
    </location>
</feature>
<feature type="transmembrane region" description="Helical" evidence="1">
    <location>
        <begin position="54"/>
        <end position="72"/>
    </location>
</feature>
<feature type="transmembrane region" description="Helical" evidence="1">
    <location>
        <begin position="21"/>
        <end position="42"/>
    </location>
</feature>